<proteinExistence type="predicted"/>
<gene>
    <name evidence="2" type="ORF">ACIBP5_09825</name>
</gene>
<feature type="transmembrane region" description="Helical" evidence="1">
    <location>
        <begin position="168"/>
        <end position="192"/>
    </location>
</feature>
<organism evidence="2 3">
    <name type="scientific">Nonomuraea indica</name>
    <dbReference type="NCBI Taxonomy" id="1581193"/>
    <lineage>
        <taxon>Bacteria</taxon>
        <taxon>Bacillati</taxon>
        <taxon>Actinomycetota</taxon>
        <taxon>Actinomycetes</taxon>
        <taxon>Streptosporangiales</taxon>
        <taxon>Streptosporangiaceae</taxon>
        <taxon>Nonomuraea</taxon>
    </lineage>
</organism>
<evidence type="ECO:0008006" key="4">
    <source>
        <dbReference type="Google" id="ProtNLM"/>
    </source>
</evidence>
<accession>A0ABW8A0G3</accession>
<sequence>MLNDHVTFRRVSAGILIIVAPLLQAVAVVVDPGTWGDDREAVSFGDNPALAQTQSVLYHWSWMLMAVAAVGLVHLTRHRATRLGHTAGAMTVVGYMALSGLLLSDPVEWWLGRRYPPEQAQRILDEMMNLPGVVYGFQMPWMFLGVLGLPLLLVAVSRAGFVGWWVPATVALGYVGSFGFGYGALTAAFWIAPTVALGWTGLKVLRLDDAGWAAYYRPAVRAEAAPAPAPAPVGEA</sequence>
<comment type="caution">
    <text evidence="2">The sequence shown here is derived from an EMBL/GenBank/DDBJ whole genome shotgun (WGS) entry which is preliminary data.</text>
</comment>
<feature type="transmembrane region" description="Helical" evidence="1">
    <location>
        <begin position="87"/>
        <end position="104"/>
    </location>
</feature>
<evidence type="ECO:0000256" key="1">
    <source>
        <dbReference type="SAM" id="Phobius"/>
    </source>
</evidence>
<evidence type="ECO:0000313" key="3">
    <source>
        <dbReference type="Proteomes" id="UP001612928"/>
    </source>
</evidence>
<name>A0ABW8A0G3_9ACTN</name>
<keyword evidence="1" id="KW-1133">Transmembrane helix</keyword>
<dbReference type="RefSeq" id="WP_397019942.1">
    <property type="nucleotide sequence ID" value="NZ_JBITMB010000002.1"/>
</dbReference>
<feature type="transmembrane region" description="Helical" evidence="1">
    <location>
        <begin position="12"/>
        <end position="30"/>
    </location>
</feature>
<keyword evidence="1" id="KW-0812">Transmembrane</keyword>
<dbReference type="Proteomes" id="UP001612928">
    <property type="component" value="Unassembled WGS sequence"/>
</dbReference>
<dbReference type="EMBL" id="JBITMB010000002">
    <property type="protein sequence ID" value="MFI7440249.1"/>
    <property type="molecule type" value="Genomic_DNA"/>
</dbReference>
<keyword evidence="1" id="KW-0472">Membrane</keyword>
<reference evidence="2 3" key="1">
    <citation type="submission" date="2024-10" db="EMBL/GenBank/DDBJ databases">
        <title>The Natural Products Discovery Center: Release of the First 8490 Sequenced Strains for Exploring Actinobacteria Biosynthetic Diversity.</title>
        <authorList>
            <person name="Kalkreuter E."/>
            <person name="Kautsar S.A."/>
            <person name="Yang D."/>
            <person name="Bader C.D."/>
            <person name="Teijaro C.N."/>
            <person name="Fluegel L."/>
            <person name="Davis C.M."/>
            <person name="Simpson J.R."/>
            <person name="Lauterbach L."/>
            <person name="Steele A.D."/>
            <person name="Gui C."/>
            <person name="Meng S."/>
            <person name="Li G."/>
            <person name="Viehrig K."/>
            <person name="Ye F."/>
            <person name="Su P."/>
            <person name="Kiefer A.F."/>
            <person name="Nichols A."/>
            <person name="Cepeda A.J."/>
            <person name="Yan W."/>
            <person name="Fan B."/>
            <person name="Jiang Y."/>
            <person name="Adhikari A."/>
            <person name="Zheng C.-J."/>
            <person name="Schuster L."/>
            <person name="Cowan T.M."/>
            <person name="Smanski M.J."/>
            <person name="Chevrette M.G."/>
            <person name="De Carvalho L.P.S."/>
            <person name="Shen B."/>
        </authorList>
    </citation>
    <scope>NUCLEOTIDE SEQUENCE [LARGE SCALE GENOMIC DNA]</scope>
    <source>
        <strain evidence="2 3">NPDC049503</strain>
    </source>
</reference>
<protein>
    <recommendedName>
        <fullName evidence="4">DUF4386 family protein</fullName>
    </recommendedName>
</protein>
<feature type="transmembrane region" description="Helical" evidence="1">
    <location>
        <begin position="135"/>
        <end position="156"/>
    </location>
</feature>
<keyword evidence="3" id="KW-1185">Reference proteome</keyword>
<feature type="transmembrane region" description="Helical" evidence="1">
    <location>
        <begin position="57"/>
        <end position="75"/>
    </location>
</feature>
<evidence type="ECO:0000313" key="2">
    <source>
        <dbReference type="EMBL" id="MFI7440249.1"/>
    </source>
</evidence>